<feature type="region of interest" description="Disordered" evidence="4">
    <location>
        <begin position="377"/>
        <end position="406"/>
    </location>
</feature>
<dbReference type="Gene3D" id="2.130.10.10">
    <property type="entry name" value="YVTN repeat-like/Quinoprotein amine dehydrogenase"/>
    <property type="match status" value="2"/>
</dbReference>
<organism evidence="6 7">
    <name type="scientific">Wickerhamomyces mucosus</name>
    <dbReference type="NCBI Taxonomy" id="1378264"/>
    <lineage>
        <taxon>Eukaryota</taxon>
        <taxon>Fungi</taxon>
        <taxon>Dikarya</taxon>
        <taxon>Ascomycota</taxon>
        <taxon>Saccharomycotina</taxon>
        <taxon>Saccharomycetes</taxon>
        <taxon>Phaffomycetales</taxon>
        <taxon>Wickerhamomycetaceae</taxon>
        <taxon>Wickerhamomyces</taxon>
    </lineage>
</organism>
<dbReference type="Proteomes" id="UP000769528">
    <property type="component" value="Unassembled WGS sequence"/>
</dbReference>
<dbReference type="SUPFAM" id="SSF50978">
    <property type="entry name" value="WD40 repeat-like"/>
    <property type="match status" value="1"/>
</dbReference>
<dbReference type="SMART" id="SM00320">
    <property type="entry name" value="WD40"/>
    <property type="match status" value="5"/>
</dbReference>
<feature type="region of interest" description="Disordered" evidence="4">
    <location>
        <begin position="1"/>
        <end position="154"/>
    </location>
</feature>
<proteinExistence type="predicted"/>
<feature type="compositionally biased region" description="Acidic residues" evidence="4">
    <location>
        <begin position="17"/>
        <end position="91"/>
    </location>
</feature>
<keyword evidence="1 3" id="KW-0853">WD repeat</keyword>
<dbReference type="EMBL" id="JAEUBF010000677">
    <property type="protein sequence ID" value="KAH3676174.1"/>
    <property type="molecule type" value="Genomic_DNA"/>
</dbReference>
<dbReference type="PANTHER" id="PTHR22847">
    <property type="entry name" value="WD40 REPEAT PROTEIN"/>
    <property type="match status" value="1"/>
</dbReference>
<reference evidence="6" key="2">
    <citation type="submission" date="2021-01" db="EMBL/GenBank/DDBJ databases">
        <authorList>
            <person name="Schikora-Tamarit M.A."/>
        </authorList>
    </citation>
    <scope>NUCLEOTIDE SEQUENCE</scope>
    <source>
        <strain evidence="6">CBS6341</strain>
    </source>
</reference>
<feature type="repeat" description="WD" evidence="3">
    <location>
        <begin position="308"/>
        <end position="349"/>
    </location>
</feature>
<dbReference type="AlphaFoldDB" id="A0A9P8TEU2"/>
<dbReference type="PROSITE" id="PS50082">
    <property type="entry name" value="WD_REPEATS_2"/>
    <property type="match status" value="1"/>
</dbReference>
<evidence type="ECO:0000313" key="6">
    <source>
        <dbReference type="EMBL" id="KAH3676174.1"/>
    </source>
</evidence>
<feature type="domain" description="Transcription factor spt8 beta-propeller" evidence="5">
    <location>
        <begin position="175"/>
        <end position="588"/>
    </location>
</feature>
<sequence length="590" mass="65822">MAISNQDDDLFKNGDIQLDDEEELEEEEEELEEEELDQLEKENEEPQEDEGGGEPEEEEEGEEEEEEEDNDNEEEDNEDEEENVDIEDAESDIQRPPDVYGTQANEGNEDSHNNANVNQPDKPISSILEKTNSSISETHKERSPREGSPILNDNESKLSNFYNNLNIKSKLAESYNITPTALIPYSSQIYTLALSGDSKYLYTGGDDGYIRKYDFFASVDGVLQLTAAQKHSMIDSVTSGGVLSGYWENEIPVKKSEISSKDHYDMQLSPVYSLAIENRSLWLLSGLSNGGINLQSIRHNEGQIIHHFKSHKDTVSTLALNQAQDRFVSGSWDKLINFYDLNSGHILRSFDGATGQVTSLEYRPVGGLDIEQIVQHSRSNEEDDDMDSLFGDDEAQENKKENAVKNDSTSTMIAGLDSNIFHSSSIDGTINIWDSRMSQQALRIKPPKSTPPFSVSSSWSVDGDSIIIGRRNSTVEEISLKMPLNSSGETKASKILKFPSVSGAVTVVKPLPNGHHILCGSYDNIRIYDTRLYNEAHKKTPFLIIPGHHGGVLSDVLFDPTYRYMVSASGNRGFQGTSTETCLVYDVEIE</sequence>
<dbReference type="Pfam" id="PF23798">
    <property type="entry name" value="Beta-prop_SPT8"/>
    <property type="match status" value="1"/>
</dbReference>
<dbReference type="OrthoDB" id="10260946at2759"/>
<keyword evidence="2" id="KW-0677">Repeat</keyword>
<name>A0A9P8TEU2_9ASCO</name>
<dbReference type="GO" id="GO:0005634">
    <property type="term" value="C:nucleus"/>
    <property type="evidence" value="ECO:0007669"/>
    <property type="project" value="TreeGrafter"/>
</dbReference>
<feature type="compositionally biased region" description="Acidic residues" evidence="4">
    <location>
        <begin position="381"/>
        <end position="395"/>
    </location>
</feature>
<dbReference type="PANTHER" id="PTHR22847:SF735">
    <property type="entry name" value="AFR153WP"/>
    <property type="match status" value="1"/>
</dbReference>
<accession>A0A9P8TEU2</accession>
<dbReference type="InterPro" id="IPR036322">
    <property type="entry name" value="WD40_repeat_dom_sf"/>
</dbReference>
<gene>
    <name evidence="6" type="ORF">WICMUC_002196</name>
</gene>
<evidence type="ECO:0000313" key="7">
    <source>
        <dbReference type="Proteomes" id="UP000769528"/>
    </source>
</evidence>
<dbReference type="InterPro" id="IPR001680">
    <property type="entry name" value="WD40_rpt"/>
</dbReference>
<dbReference type="InterPro" id="IPR057544">
    <property type="entry name" value="Beta-prop_SPT8"/>
</dbReference>
<evidence type="ECO:0000256" key="1">
    <source>
        <dbReference type="ARBA" id="ARBA00022574"/>
    </source>
</evidence>
<evidence type="ECO:0000256" key="4">
    <source>
        <dbReference type="SAM" id="MobiDB-lite"/>
    </source>
</evidence>
<evidence type="ECO:0000256" key="3">
    <source>
        <dbReference type="PROSITE-ProRule" id="PRU00221"/>
    </source>
</evidence>
<comment type="caution">
    <text evidence="6">The sequence shown here is derived from an EMBL/GenBank/DDBJ whole genome shotgun (WGS) entry which is preliminary data.</text>
</comment>
<protein>
    <recommendedName>
        <fullName evidence="5">Transcription factor spt8 beta-propeller domain-containing protein</fullName>
    </recommendedName>
</protein>
<reference evidence="6" key="1">
    <citation type="journal article" date="2021" name="Open Biol.">
        <title>Shared evolutionary footprints suggest mitochondrial oxidative damage underlies multiple complex I losses in fungi.</title>
        <authorList>
            <person name="Schikora-Tamarit M.A."/>
            <person name="Marcet-Houben M."/>
            <person name="Nosek J."/>
            <person name="Gabaldon T."/>
        </authorList>
    </citation>
    <scope>NUCLEOTIDE SEQUENCE</scope>
    <source>
        <strain evidence="6">CBS6341</strain>
    </source>
</reference>
<dbReference type="InterPro" id="IPR015943">
    <property type="entry name" value="WD40/YVTN_repeat-like_dom_sf"/>
</dbReference>
<dbReference type="PROSITE" id="PS50294">
    <property type="entry name" value="WD_REPEATS_REGION"/>
    <property type="match status" value="1"/>
</dbReference>
<keyword evidence="7" id="KW-1185">Reference proteome</keyword>
<evidence type="ECO:0000259" key="5">
    <source>
        <dbReference type="Pfam" id="PF23798"/>
    </source>
</evidence>
<evidence type="ECO:0000256" key="2">
    <source>
        <dbReference type="ARBA" id="ARBA00022737"/>
    </source>
</evidence>